<organism evidence="1">
    <name type="scientific">Arundo donax</name>
    <name type="common">Giant reed</name>
    <name type="synonym">Donax arundinaceus</name>
    <dbReference type="NCBI Taxonomy" id="35708"/>
    <lineage>
        <taxon>Eukaryota</taxon>
        <taxon>Viridiplantae</taxon>
        <taxon>Streptophyta</taxon>
        <taxon>Embryophyta</taxon>
        <taxon>Tracheophyta</taxon>
        <taxon>Spermatophyta</taxon>
        <taxon>Magnoliopsida</taxon>
        <taxon>Liliopsida</taxon>
        <taxon>Poales</taxon>
        <taxon>Poaceae</taxon>
        <taxon>PACMAD clade</taxon>
        <taxon>Arundinoideae</taxon>
        <taxon>Arundineae</taxon>
        <taxon>Arundo</taxon>
    </lineage>
</organism>
<reference evidence="1" key="2">
    <citation type="journal article" date="2015" name="Data Brief">
        <title>Shoot transcriptome of the giant reed, Arundo donax.</title>
        <authorList>
            <person name="Barrero R.A."/>
            <person name="Guerrero F.D."/>
            <person name="Moolhuijzen P."/>
            <person name="Goolsby J.A."/>
            <person name="Tidwell J."/>
            <person name="Bellgard S.E."/>
            <person name="Bellgard M.I."/>
        </authorList>
    </citation>
    <scope>NUCLEOTIDE SEQUENCE</scope>
    <source>
        <tissue evidence="1">Shoot tissue taken approximately 20 cm above the soil surface</tissue>
    </source>
</reference>
<reference evidence="1" key="1">
    <citation type="submission" date="2014-09" db="EMBL/GenBank/DDBJ databases">
        <authorList>
            <person name="Magalhaes I.L.F."/>
            <person name="Oliveira U."/>
            <person name="Santos F.R."/>
            <person name="Vidigal T.H.D.A."/>
            <person name="Brescovit A.D."/>
            <person name="Santos A.J."/>
        </authorList>
    </citation>
    <scope>NUCLEOTIDE SEQUENCE</scope>
    <source>
        <tissue evidence="1">Shoot tissue taken approximately 20 cm above the soil surface</tissue>
    </source>
</reference>
<name>A0A0A8YP19_ARUDO</name>
<evidence type="ECO:0000313" key="1">
    <source>
        <dbReference type="EMBL" id="JAD27636.1"/>
    </source>
</evidence>
<accession>A0A0A8YP19</accession>
<sequence>MYVILDLCTRIKKVAQMSLLPFICATMGRESFVMSGSISRARMEEKIKATYISSSRMTYIWYF</sequence>
<dbReference type="AlphaFoldDB" id="A0A0A8YP19"/>
<proteinExistence type="predicted"/>
<protein>
    <submittedName>
        <fullName evidence="1">Uncharacterized protein</fullName>
    </submittedName>
</protein>
<dbReference type="EMBL" id="GBRH01270259">
    <property type="protein sequence ID" value="JAD27636.1"/>
    <property type="molecule type" value="Transcribed_RNA"/>
</dbReference>